<dbReference type="GO" id="GO:0004519">
    <property type="term" value="F:endonuclease activity"/>
    <property type="evidence" value="ECO:0007669"/>
    <property type="project" value="UniProtKB-KW"/>
</dbReference>
<dbReference type="InterPro" id="IPR036397">
    <property type="entry name" value="RNaseH_sf"/>
</dbReference>
<feature type="domain" description="CCHC-type" evidence="10">
    <location>
        <begin position="141"/>
        <end position="155"/>
    </location>
</feature>
<proteinExistence type="predicted"/>
<dbReference type="Pfam" id="PF08284">
    <property type="entry name" value="RVP_2"/>
    <property type="match status" value="1"/>
</dbReference>
<dbReference type="Gene3D" id="3.30.420.10">
    <property type="entry name" value="Ribonuclease H-like superfamily/Ribonuclease H"/>
    <property type="match status" value="1"/>
</dbReference>
<feature type="coiled-coil region" evidence="9">
    <location>
        <begin position="234"/>
        <end position="261"/>
    </location>
</feature>
<dbReference type="InterPro" id="IPR057670">
    <property type="entry name" value="SH3_retrovirus"/>
</dbReference>
<evidence type="ECO:0000256" key="4">
    <source>
        <dbReference type="ARBA" id="ARBA00022722"/>
    </source>
</evidence>
<evidence type="ECO:0000256" key="1">
    <source>
        <dbReference type="ARBA" id="ARBA00012493"/>
    </source>
</evidence>
<accession>A0A699H3T6</accession>
<dbReference type="InterPro" id="IPR036875">
    <property type="entry name" value="Znf_CCHC_sf"/>
</dbReference>
<keyword evidence="8" id="KW-0862">Zinc</keyword>
<dbReference type="PANTHER" id="PTHR34072">
    <property type="entry name" value="ENZYMATIC POLYPROTEIN-RELATED"/>
    <property type="match status" value="1"/>
</dbReference>
<dbReference type="Pfam" id="PF17917">
    <property type="entry name" value="RT_RNaseH"/>
    <property type="match status" value="1"/>
</dbReference>
<keyword evidence="4" id="KW-0540">Nuclease</keyword>
<keyword evidence="3" id="KW-0548">Nucleotidyltransferase</keyword>
<dbReference type="InterPro" id="IPR013103">
    <property type="entry name" value="RVT_2"/>
</dbReference>
<sequence>MSTNKGNAPPITQVVEGVETIIAPVTVEEKAVEKRFGGNATTKKTQRNFLKQQYENFTVSSSEVLDQTFDRLQKLISQLKIHGEIISQKDVNQKFLKKEIDLRWQMAMLTIRARRFLKNTGRKFSLNGNKAIGFDKSKVECYNCHKRGHFARECRAPRSQDTKHKESTRRTIPMETPALAALVLCDGLGGYDWSDQDEDGPTNFSLMTNSSTSSNSEEDIKILKREIYLKEVAITELMRKLELAQKQKDEIQLIVEKFENSSTNLSKLLDCQIIDKCKTGLGYNVVLPPYTRNFLPLKPVLSGLEEFVNKPIVNEPTVMKLVVKTSEAKASADKPKDVMKNFDPPVIEDWISDSKDEAKLKPKIEKKTVKPNFAKIRFGKSKEQVKSLRKTTVIQAILVNASRQVSTAHPKSTVNVARQMSYLSKSIHSSVKRPIHKKTTFKNSNVPHKVNTVKSKTVNTARPKAIVNGNPQIDLQDKGVIDSGCSRHMTGNMSYLTNYKEIDGGYVAFGGNPKREKITGRGKFDGKADEGLFVGYSLNSKAFRVFNNKTRIVEDNLHIMFSENTPNIVGSGPNWLFDIDALTKSMSYKPVVAGNQSIGNASIKACDDASKARMETLRGKDYILLTLWTTDPLIFKNQRVLKMMDSNLQVMMERIANVVGANTKDKLSFDPEMHALEDTSTFNFSSDHEDDKEEADRNNMDTAIQVSPTPTTRIYKDHPLDQVIEDLHSTTQTRNMSKNLEEYGAIGTKWVFRNKKDEIGSVKRNKATLVAQGRTQEERIDYDKVFAPVAKIEAIRLFLAYASFQDFVVYQMDVKSTFLYGKIEEHVYVCQPLGFEDPDFLDKVYKVEKALYGLHQAPRPCQDKYVAEILKKYGFLEVKNASTPMETQKPLLKDEDGEEVNVHMYRSMIGSLMYLTSSRHDIMFAVCAYARYQINPKVSHLYAVKRNFRYLKGQPKFDLWYPKDSPFDLVVYTDSDYAGASLDRKSTTGDEAVNEEIDDSLERAATTAASLDAEQNKGGGPRGQEAMGDIVSQTRAERVSKISNDPLLTTQALEIGSLKWRVKKLKRIKRSRTYRLKRLYKGTIADINANEDITLVSTHNEQMFNVDQDLGGEEVFVTQQDENVIEKEVDVAQIQVTTATTTPTILIDEVTLAQALAELKHTKPNAKAKGIVFHESEESTISTPTTLPKLKSQDKEKRRKFFTAKRAKEKRNKPSTQAQQRKIMFTYLKNMEGKKLIDLKNKSFDSIQKMCDRAFKRVNTFVDYKTELVEEGSKKAEEEVTERCSKREITELEQESGKKKKIDDDKNTTDLQQLVKNIPDEEGVAIDAIPLAQEARILELKQRYFEDYYSDYQYAVSVKEDMAYPYLHLPNTTKERSSIRRSDKSFMDTRFSSMLNIDLVKIRASYEVDLADGRVVSMNSILKGCSLNLVNHIFEIDLIPIELGMFDVIIGMDWLLKHDAVIVYGEKVVRIPYGNKMLIVKSDKGMYQLKVIYCIKASKYVKQGCYLFLAHVTEKESKEKRLEDVPVIRNFPEVFPEEFPGLPPPRQYGHFEFQVTPLGLTNVHVVFMDLMNRVCKPYLDKFVIMFIDDVLVYSKDEEEHERHLKTILEMLKKERIGVHVDPAKIEAIKNWAAPTMPTEVKKFHRLSGYYRRVIEGFSLISKPLTKLNKKDKKYEWGKEEEETFQTLKQKLCSAPILALLEEIEDFVVYCDASLKGYGAVLMQREKVIAYASRQLKVHEENYTTRDLELRAVVFALRLWRHYLFRTKCVVFTDHKSLQYILNQKELNLRQRRWIELSSDYNCEIRYHPGRANVMADALSQKEMNKPLRVQALMMTVHNDLPKQICEAQKEAMKKGECGGRKLEETD</sequence>
<dbReference type="GO" id="GO:0008270">
    <property type="term" value="F:zinc ion binding"/>
    <property type="evidence" value="ECO:0007669"/>
    <property type="project" value="UniProtKB-KW"/>
</dbReference>
<keyword evidence="5" id="KW-0255">Endonuclease</keyword>
<dbReference type="FunFam" id="3.30.70.270:FF:000020">
    <property type="entry name" value="Transposon Tf2-6 polyprotein-like Protein"/>
    <property type="match status" value="1"/>
</dbReference>
<dbReference type="SMART" id="SM00343">
    <property type="entry name" value="ZnF_C2HC"/>
    <property type="match status" value="1"/>
</dbReference>
<dbReference type="EC" id="2.7.7.49" evidence="1"/>
<dbReference type="SUPFAM" id="SSF56672">
    <property type="entry name" value="DNA/RNA polymerases"/>
    <property type="match status" value="1"/>
</dbReference>
<dbReference type="Gene3D" id="4.10.60.10">
    <property type="entry name" value="Zinc finger, CCHC-type"/>
    <property type="match status" value="1"/>
</dbReference>
<dbReference type="GO" id="GO:0003964">
    <property type="term" value="F:RNA-directed DNA polymerase activity"/>
    <property type="evidence" value="ECO:0007669"/>
    <property type="project" value="UniProtKB-KW"/>
</dbReference>
<evidence type="ECO:0000256" key="9">
    <source>
        <dbReference type="SAM" id="Coils"/>
    </source>
</evidence>
<dbReference type="Gene3D" id="3.30.70.270">
    <property type="match status" value="2"/>
</dbReference>
<evidence type="ECO:0000256" key="5">
    <source>
        <dbReference type="ARBA" id="ARBA00022759"/>
    </source>
</evidence>
<dbReference type="PANTHER" id="PTHR34072:SF52">
    <property type="entry name" value="RIBONUCLEASE H"/>
    <property type="match status" value="1"/>
</dbReference>
<comment type="caution">
    <text evidence="11">The sequence shown here is derived from an EMBL/GenBank/DDBJ whole genome shotgun (WGS) entry which is preliminary data.</text>
</comment>
<evidence type="ECO:0000256" key="2">
    <source>
        <dbReference type="ARBA" id="ARBA00022679"/>
    </source>
</evidence>
<evidence type="ECO:0000256" key="6">
    <source>
        <dbReference type="ARBA" id="ARBA00022801"/>
    </source>
</evidence>
<evidence type="ECO:0000256" key="8">
    <source>
        <dbReference type="PROSITE-ProRule" id="PRU00047"/>
    </source>
</evidence>
<dbReference type="GO" id="GO:0003676">
    <property type="term" value="F:nucleic acid binding"/>
    <property type="evidence" value="ECO:0007669"/>
    <property type="project" value="InterPro"/>
</dbReference>
<dbReference type="Pfam" id="PF00078">
    <property type="entry name" value="RVT_1"/>
    <property type="match status" value="1"/>
</dbReference>
<evidence type="ECO:0000256" key="3">
    <source>
        <dbReference type="ARBA" id="ARBA00022695"/>
    </source>
</evidence>
<keyword evidence="6" id="KW-0378">Hydrolase</keyword>
<evidence type="ECO:0000256" key="7">
    <source>
        <dbReference type="ARBA" id="ARBA00022918"/>
    </source>
</evidence>
<dbReference type="InterPro" id="IPR041373">
    <property type="entry name" value="RT_RNaseH"/>
</dbReference>
<keyword evidence="7 11" id="KW-0695">RNA-directed DNA polymerase</keyword>
<dbReference type="SUPFAM" id="SSF57756">
    <property type="entry name" value="Retrovirus zinc finger-like domains"/>
    <property type="match status" value="1"/>
</dbReference>
<reference evidence="11" key="1">
    <citation type="journal article" date="2019" name="Sci. Rep.">
        <title>Draft genome of Tanacetum cinerariifolium, the natural source of mosquito coil.</title>
        <authorList>
            <person name="Yamashiro T."/>
            <person name="Shiraishi A."/>
            <person name="Satake H."/>
            <person name="Nakayama K."/>
        </authorList>
    </citation>
    <scope>NUCLEOTIDE SEQUENCE</scope>
</reference>
<dbReference type="InterPro" id="IPR043128">
    <property type="entry name" value="Rev_trsase/Diguanyl_cyclase"/>
</dbReference>
<dbReference type="Pfam" id="PF07727">
    <property type="entry name" value="RVT_2"/>
    <property type="match status" value="1"/>
</dbReference>
<dbReference type="CDD" id="cd00303">
    <property type="entry name" value="retropepsin_like"/>
    <property type="match status" value="1"/>
</dbReference>
<dbReference type="EMBL" id="BKCJ010093884">
    <property type="protein sequence ID" value="GEX18245.1"/>
    <property type="molecule type" value="Genomic_DNA"/>
</dbReference>
<dbReference type="Gene3D" id="2.40.70.10">
    <property type="entry name" value="Acid Proteases"/>
    <property type="match status" value="1"/>
</dbReference>
<dbReference type="PROSITE" id="PS50158">
    <property type="entry name" value="ZF_CCHC"/>
    <property type="match status" value="1"/>
</dbReference>
<dbReference type="InterPro" id="IPR043502">
    <property type="entry name" value="DNA/RNA_pol_sf"/>
</dbReference>
<dbReference type="InterPro" id="IPR000477">
    <property type="entry name" value="RT_dom"/>
</dbReference>
<dbReference type="Pfam" id="PF25597">
    <property type="entry name" value="SH3_retrovirus"/>
    <property type="match status" value="1"/>
</dbReference>
<protein>
    <recommendedName>
        <fullName evidence="1">RNA-directed DNA polymerase</fullName>
        <ecNumber evidence="1">2.7.7.49</ecNumber>
    </recommendedName>
</protein>
<dbReference type="InterPro" id="IPR021109">
    <property type="entry name" value="Peptidase_aspartic_dom_sf"/>
</dbReference>
<gene>
    <name evidence="11" type="ORF">Tci_290220</name>
</gene>
<keyword evidence="2" id="KW-0808">Transferase</keyword>
<organism evidence="11">
    <name type="scientific">Tanacetum cinerariifolium</name>
    <name type="common">Dalmatian daisy</name>
    <name type="synonym">Chrysanthemum cinerariifolium</name>
    <dbReference type="NCBI Taxonomy" id="118510"/>
    <lineage>
        <taxon>Eukaryota</taxon>
        <taxon>Viridiplantae</taxon>
        <taxon>Streptophyta</taxon>
        <taxon>Embryophyta</taxon>
        <taxon>Tracheophyta</taxon>
        <taxon>Spermatophyta</taxon>
        <taxon>Magnoliopsida</taxon>
        <taxon>eudicotyledons</taxon>
        <taxon>Gunneridae</taxon>
        <taxon>Pentapetalae</taxon>
        <taxon>asterids</taxon>
        <taxon>campanulids</taxon>
        <taxon>Asterales</taxon>
        <taxon>Asteraceae</taxon>
        <taxon>Asteroideae</taxon>
        <taxon>Anthemideae</taxon>
        <taxon>Anthemidinae</taxon>
        <taxon>Tanacetum</taxon>
    </lineage>
</organism>
<name>A0A699H3T6_TANCI</name>
<dbReference type="InterPro" id="IPR001878">
    <property type="entry name" value="Znf_CCHC"/>
</dbReference>
<dbReference type="CDD" id="cd09274">
    <property type="entry name" value="RNase_HI_RT_Ty3"/>
    <property type="match status" value="1"/>
</dbReference>
<dbReference type="GO" id="GO:0004190">
    <property type="term" value="F:aspartic-type endopeptidase activity"/>
    <property type="evidence" value="ECO:0007669"/>
    <property type="project" value="UniProtKB-KW"/>
</dbReference>
<keyword evidence="9" id="KW-0175">Coiled coil</keyword>
<keyword evidence="8" id="KW-0863">Zinc-finger</keyword>
<evidence type="ECO:0000313" key="11">
    <source>
        <dbReference type="EMBL" id="GEX18245.1"/>
    </source>
</evidence>
<evidence type="ECO:0000259" key="10">
    <source>
        <dbReference type="PROSITE" id="PS50158"/>
    </source>
</evidence>
<keyword evidence="8" id="KW-0479">Metal-binding</keyword>